<sequence length="499" mass="56160">MSLDAIRHLITASPLVVVTLALGPWALYIVIRRSQRLKLPLPPGPKPDPLIGHLRVLPASDEHRAYARWGKELNSEIISINIPGQTIVVLNSTKAANELLDKRSAIYSDRPTVPMISYPELVDWSNNTALMRYGERWRSQRRMTNQVLNKGASAPRWPLITEQCRLALQRISKAPENFSQEIRRSVRKQREISGQLNFKRRMMGSTLLSTVYGYEVTSANDPLVELVETGVDHLSDAAIVGNFYVNVIPWLRHVPDWFPGTKWKQAVISWRKERDEMVNLPFNWTKSQISSGTAAHSMVQSLLAKLDDDLDLKQYNAETEEKIKWAAVAIFAGGTDTTAASILSFILAMTLNQHVVAKAQAEIDQVIGKKRLPDMSDRESLPYIECVLREILRWQPATPVGIPHACIEDDEYHGYFIPKGAIVSCPGIHMAEATLFITIATFLALFDIRPVKDEQGNDVIPEVKMKSNTVVSYPADFKCSITPRSEKAMEILKFSVPEI</sequence>
<keyword evidence="6" id="KW-0560">Oxidoreductase</keyword>
<evidence type="ECO:0000256" key="6">
    <source>
        <dbReference type="ARBA" id="ARBA00023002"/>
    </source>
</evidence>
<dbReference type="EMBL" id="CAJMWQ010001047">
    <property type="protein sequence ID" value="CAE6431274.1"/>
    <property type="molecule type" value="Genomic_DNA"/>
</dbReference>
<dbReference type="PANTHER" id="PTHR46300:SF7">
    <property type="entry name" value="P450, PUTATIVE (EUROFUNG)-RELATED"/>
    <property type="match status" value="1"/>
</dbReference>
<proteinExistence type="inferred from homology"/>
<evidence type="ECO:0000256" key="1">
    <source>
        <dbReference type="ARBA" id="ARBA00001971"/>
    </source>
</evidence>
<dbReference type="PANTHER" id="PTHR46300">
    <property type="entry name" value="P450, PUTATIVE (EUROFUNG)-RELATED-RELATED"/>
    <property type="match status" value="1"/>
</dbReference>
<dbReference type="Pfam" id="PF00067">
    <property type="entry name" value="p450"/>
    <property type="match status" value="1"/>
</dbReference>
<dbReference type="InterPro" id="IPR002401">
    <property type="entry name" value="Cyt_P450_E_grp-I"/>
</dbReference>
<evidence type="ECO:0008006" key="12">
    <source>
        <dbReference type="Google" id="ProtNLM"/>
    </source>
</evidence>
<dbReference type="GO" id="GO:0005506">
    <property type="term" value="F:iron ion binding"/>
    <property type="evidence" value="ECO:0007669"/>
    <property type="project" value="InterPro"/>
</dbReference>
<gene>
    <name evidence="10" type="ORF">RDB_LOCUS59880</name>
</gene>
<evidence type="ECO:0000256" key="8">
    <source>
        <dbReference type="ARBA" id="ARBA00023033"/>
    </source>
</evidence>
<evidence type="ECO:0000313" key="11">
    <source>
        <dbReference type="Proteomes" id="UP000663826"/>
    </source>
</evidence>
<protein>
    <recommendedName>
        <fullName evidence="12">O-methylsterigmatocystin oxidoreductase</fullName>
    </recommendedName>
</protein>
<dbReference type="GO" id="GO:0016020">
    <property type="term" value="C:membrane"/>
    <property type="evidence" value="ECO:0007669"/>
    <property type="project" value="UniProtKB-SubCell"/>
</dbReference>
<evidence type="ECO:0000256" key="2">
    <source>
        <dbReference type="ARBA" id="ARBA00005179"/>
    </source>
</evidence>
<dbReference type="PRINTS" id="PR00463">
    <property type="entry name" value="EP450I"/>
</dbReference>
<accession>A0A8H2XM21</accession>
<comment type="similarity">
    <text evidence="3">Belongs to the cytochrome P450 family.</text>
</comment>
<keyword evidence="9" id="KW-1133">Transmembrane helix</keyword>
<evidence type="ECO:0000256" key="3">
    <source>
        <dbReference type="ARBA" id="ARBA00010617"/>
    </source>
</evidence>
<keyword evidence="5" id="KW-0479">Metal-binding</keyword>
<comment type="cofactor">
    <cofactor evidence="1">
        <name>heme</name>
        <dbReference type="ChEBI" id="CHEBI:30413"/>
    </cofactor>
</comment>
<dbReference type="Gene3D" id="1.10.630.10">
    <property type="entry name" value="Cytochrome P450"/>
    <property type="match status" value="2"/>
</dbReference>
<evidence type="ECO:0000256" key="5">
    <source>
        <dbReference type="ARBA" id="ARBA00022723"/>
    </source>
</evidence>
<evidence type="ECO:0000256" key="9">
    <source>
        <dbReference type="SAM" id="Phobius"/>
    </source>
</evidence>
<evidence type="ECO:0000256" key="4">
    <source>
        <dbReference type="ARBA" id="ARBA00022617"/>
    </source>
</evidence>
<organism evidence="10 11">
    <name type="scientific">Rhizoctonia solani</name>
    <dbReference type="NCBI Taxonomy" id="456999"/>
    <lineage>
        <taxon>Eukaryota</taxon>
        <taxon>Fungi</taxon>
        <taxon>Dikarya</taxon>
        <taxon>Basidiomycota</taxon>
        <taxon>Agaricomycotina</taxon>
        <taxon>Agaricomycetes</taxon>
        <taxon>Cantharellales</taxon>
        <taxon>Ceratobasidiaceae</taxon>
        <taxon>Rhizoctonia</taxon>
    </lineage>
</organism>
<dbReference type="InterPro" id="IPR001128">
    <property type="entry name" value="Cyt_P450"/>
</dbReference>
<keyword evidence="9" id="KW-0472">Membrane</keyword>
<feature type="transmembrane region" description="Helical" evidence="9">
    <location>
        <begin position="12"/>
        <end position="31"/>
    </location>
</feature>
<keyword evidence="9" id="KW-0812">Transmembrane</keyword>
<keyword evidence="4" id="KW-0349">Heme</keyword>
<dbReference type="CDD" id="cd11065">
    <property type="entry name" value="CYP64-like"/>
    <property type="match status" value="1"/>
</dbReference>
<dbReference type="InterPro" id="IPR036396">
    <property type="entry name" value="Cyt_P450_sf"/>
</dbReference>
<evidence type="ECO:0000256" key="7">
    <source>
        <dbReference type="ARBA" id="ARBA00023004"/>
    </source>
</evidence>
<dbReference type="InterPro" id="IPR050364">
    <property type="entry name" value="Cytochrome_P450_fung"/>
</dbReference>
<reference evidence="10" key="1">
    <citation type="submission" date="2021-01" db="EMBL/GenBank/DDBJ databases">
        <authorList>
            <person name="Kaushik A."/>
        </authorList>
    </citation>
    <scope>NUCLEOTIDE SEQUENCE</scope>
    <source>
        <strain evidence="10">AG1-1B</strain>
    </source>
</reference>
<dbReference type="GO" id="GO:0004497">
    <property type="term" value="F:monooxygenase activity"/>
    <property type="evidence" value="ECO:0007669"/>
    <property type="project" value="UniProtKB-KW"/>
</dbReference>
<comment type="pathway">
    <text evidence="2">Secondary metabolite biosynthesis.</text>
</comment>
<dbReference type="GO" id="GO:0020037">
    <property type="term" value="F:heme binding"/>
    <property type="evidence" value="ECO:0007669"/>
    <property type="project" value="InterPro"/>
</dbReference>
<evidence type="ECO:0000313" key="10">
    <source>
        <dbReference type="EMBL" id="CAE6431274.1"/>
    </source>
</evidence>
<dbReference type="AlphaFoldDB" id="A0A8H2XM21"/>
<dbReference type="SUPFAM" id="SSF48264">
    <property type="entry name" value="Cytochrome P450"/>
    <property type="match status" value="1"/>
</dbReference>
<name>A0A8H2XM21_9AGAM</name>
<dbReference type="Proteomes" id="UP000663826">
    <property type="component" value="Unassembled WGS sequence"/>
</dbReference>
<dbReference type="GO" id="GO:0016705">
    <property type="term" value="F:oxidoreductase activity, acting on paired donors, with incorporation or reduction of molecular oxygen"/>
    <property type="evidence" value="ECO:0007669"/>
    <property type="project" value="InterPro"/>
</dbReference>
<keyword evidence="7" id="KW-0408">Iron</keyword>
<keyword evidence="8" id="KW-0503">Monooxygenase</keyword>
<comment type="caution">
    <text evidence="10">The sequence shown here is derived from an EMBL/GenBank/DDBJ whole genome shotgun (WGS) entry which is preliminary data.</text>
</comment>